<evidence type="ECO:0000313" key="1">
    <source>
        <dbReference type="EMBL" id="GIO48840.1"/>
    </source>
</evidence>
<dbReference type="EMBL" id="BORT01000016">
    <property type="protein sequence ID" value="GIO48840.1"/>
    <property type="molecule type" value="Genomic_DNA"/>
</dbReference>
<accession>A0A919YHL6</accession>
<gene>
    <name evidence="1" type="ORF">J34TS1_36050</name>
</gene>
<name>A0A919YHL6_9BACL</name>
<keyword evidence="2" id="KW-1185">Reference proteome</keyword>
<dbReference type="AlphaFoldDB" id="A0A919YHL6"/>
<evidence type="ECO:0000313" key="2">
    <source>
        <dbReference type="Proteomes" id="UP000682811"/>
    </source>
</evidence>
<comment type="caution">
    <text evidence="1">The sequence shown here is derived from an EMBL/GenBank/DDBJ whole genome shotgun (WGS) entry which is preliminary data.</text>
</comment>
<reference evidence="1 2" key="1">
    <citation type="submission" date="2021-03" db="EMBL/GenBank/DDBJ databases">
        <title>Antimicrobial resistance genes in bacteria isolated from Japanese honey, and their potential for conferring macrolide and lincosamide resistance in the American foulbrood pathogen Paenibacillus larvae.</title>
        <authorList>
            <person name="Okamoto M."/>
            <person name="Kumagai M."/>
            <person name="Kanamori H."/>
            <person name="Takamatsu D."/>
        </authorList>
    </citation>
    <scope>NUCLEOTIDE SEQUENCE [LARGE SCALE GENOMIC DNA]</scope>
    <source>
        <strain evidence="1 2">J34TS1</strain>
    </source>
</reference>
<sequence length="42" mass="4685">MMAMFFAQRVILNKTKFVEVPVTLQPGVKDILDESGLGFLAE</sequence>
<dbReference type="Proteomes" id="UP000682811">
    <property type="component" value="Unassembled WGS sequence"/>
</dbReference>
<dbReference type="RefSeq" id="WP_272880311.1">
    <property type="nucleotide sequence ID" value="NZ_AP025343.1"/>
</dbReference>
<organism evidence="1 2">
    <name type="scientific">Paenibacillus azoreducens</name>
    <dbReference type="NCBI Taxonomy" id="116718"/>
    <lineage>
        <taxon>Bacteria</taxon>
        <taxon>Bacillati</taxon>
        <taxon>Bacillota</taxon>
        <taxon>Bacilli</taxon>
        <taxon>Bacillales</taxon>
        <taxon>Paenibacillaceae</taxon>
        <taxon>Paenibacillus</taxon>
    </lineage>
</organism>
<protein>
    <submittedName>
        <fullName evidence="1">Uncharacterized protein</fullName>
    </submittedName>
</protein>
<proteinExistence type="predicted"/>